<evidence type="ECO:0000313" key="1">
    <source>
        <dbReference type="EMBL" id="OLZ41777.1"/>
    </source>
</evidence>
<dbReference type="RefSeq" id="WP_076146752.1">
    <property type="nucleotide sequence ID" value="NZ_LWLN01000001.1"/>
</dbReference>
<dbReference type="OrthoDB" id="248618at2157"/>
<protein>
    <submittedName>
        <fullName evidence="1">Uncharacterized protein</fullName>
    </submittedName>
</protein>
<dbReference type="EMBL" id="LWLN01000001">
    <property type="protein sequence ID" value="OLZ41777.1"/>
    <property type="molecule type" value="Genomic_DNA"/>
</dbReference>
<sequence length="266" mass="29460">MPAELSRTHRLECEGFATEFRALLELVLPDTTTAVVRLREDEMETNPDGEDCRRTWNAVRDRLERVPERDRNGATAWRVSTTTDPGREALFELVALTDGIAGAHFVWQLECRDEGTAVLEAIPHHSDARIDATLLGAEIQPGDIAGLRGHDACLVPTGCQFEWVAEDRQWRIEGGSLCIETLDGRKATCYGLTNLEQATITDDGTVLALVWEPGELPDDAVGKLLSWIMDKLYTPPPALPCETAERATAVKTHLQELVVAYDGREI</sequence>
<keyword evidence="2" id="KW-1185">Reference proteome</keyword>
<reference evidence="2" key="1">
    <citation type="submission" date="2016-04" db="EMBL/GenBank/DDBJ databases">
        <authorList>
            <person name="Chen S.-C."/>
            <person name="Lai M.-C."/>
        </authorList>
    </citation>
    <scope>NUCLEOTIDE SEQUENCE [LARGE SCALE GENOMIC DNA]</scope>
    <source>
        <strain evidence="2">AB14</strain>
    </source>
</reference>
<proteinExistence type="predicted"/>
<dbReference type="Proteomes" id="UP000189370">
    <property type="component" value="Unassembled WGS sequence"/>
</dbReference>
<dbReference type="STRING" id="301967.A6E15_12615"/>
<accession>A0A1S8AYU9</accession>
<gene>
    <name evidence="1" type="ORF">A6E15_12615</name>
</gene>
<organism evidence="1 2">
    <name type="scientific">Natrinema saccharevitans</name>
    <dbReference type="NCBI Taxonomy" id="301967"/>
    <lineage>
        <taxon>Archaea</taxon>
        <taxon>Methanobacteriati</taxon>
        <taxon>Methanobacteriota</taxon>
        <taxon>Stenosarchaea group</taxon>
        <taxon>Halobacteria</taxon>
        <taxon>Halobacteriales</taxon>
        <taxon>Natrialbaceae</taxon>
        <taxon>Natrinema</taxon>
    </lineage>
</organism>
<comment type="caution">
    <text evidence="1">The sequence shown here is derived from an EMBL/GenBank/DDBJ whole genome shotgun (WGS) entry which is preliminary data.</text>
</comment>
<name>A0A1S8AYU9_9EURY</name>
<dbReference type="AlphaFoldDB" id="A0A1S8AYU9"/>
<evidence type="ECO:0000313" key="2">
    <source>
        <dbReference type="Proteomes" id="UP000189370"/>
    </source>
</evidence>